<name>A0A804NWT1_MAIZE</name>
<reference evidence="1" key="3">
    <citation type="submission" date="2021-05" db="UniProtKB">
        <authorList>
            <consortium name="EnsemblPlants"/>
        </authorList>
    </citation>
    <scope>IDENTIFICATION</scope>
    <source>
        <strain evidence="1">cv. B73</strain>
    </source>
</reference>
<dbReference type="Gramene" id="Zm00001eb192160_T001">
    <property type="protein sequence ID" value="Zm00001eb192160_P001"/>
    <property type="gene ID" value="Zm00001eb192160"/>
</dbReference>
<dbReference type="PANTHER" id="PTHR14363">
    <property type="entry name" value="HEPARANASE-RELATED"/>
    <property type="match status" value="1"/>
</dbReference>
<sequence>MLATREEYHLAPKDGDLQSQQVLLNGHVLATDADGDIPELEPVRVDGTQPVTVVRINPGERRSLFACPCVK</sequence>
<reference evidence="1" key="2">
    <citation type="submission" date="2019-07" db="EMBL/GenBank/DDBJ databases">
        <authorList>
            <person name="Seetharam A."/>
            <person name="Woodhouse M."/>
            <person name="Cannon E."/>
        </authorList>
    </citation>
    <scope>NUCLEOTIDE SEQUENCE [LARGE SCALE GENOMIC DNA]</scope>
    <source>
        <strain evidence="1">cv. B73</strain>
    </source>
</reference>
<dbReference type="InParanoid" id="A0A804NWT1"/>
<proteinExistence type="predicted"/>
<keyword evidence="2" id="KW-1185">Reference proteome</keyword>
<dbReference type="EnsemblPlants" id="Zm00001eb192160_T001">
    <property type="protein sequence ID" value="Zm00001eb192160_P001"/>
    <property type="gene ID" value="Zm00001eb192160"/>
</dbReference>
<reference evidence="2" key="1">
    <citation type="journal article" date="2009" name="Science">
        <title>The B73 maize genome: complexity, diversity, and dynamics.</title>
        <authorList>
            <person name="Schnable P.S."/>
            <person name="Ware D."/>
            <person name="Fulton R.S."/>
            <person name="Stein J.C."/>
            <person name="Wei F."/>
            <person name="Pasternak S."/>
            <person name="Liang C."/>
            <person name="Zhang J."/>
            <person name="Fulton L."/>
            <person name="Graves T.A."/>
            <person name="Minx P."/>
            <person name="Reily A.D."/>
            <person name="Courtney L."/>
            <person name="Kruchowski S.S."/>
            <person name="Tomlinson C."/>
            <person name="Strong C."/>
            <person name="Delehaunty K."/>
            <person name="Fronick C."/>
            <person name="Courtney B."/>
            <person name="Rock S.M."/>
            <person name="Belter E."/>
            <person name="Du F."/>
            <person name="Kim K."/>
            <person name="Abbott R.M."/>
            <person name="Cotton M."/>
            <person name="Levy A."/>
            <person name="Marchetto P."/>
            <person name="Ochoa K."/>
            <person name="Jackson S.M."/>
            <person name="Gillam B."/>
            <person name="Chen W."/>
            <person name="Yan L."/>
            <person name="Higginbotham J."/>
            <person name="Cardenas M."/>
            <person name="Waligorski J."/>
            <person name="Applebaum E."/>
            <person name="Phelps L."/>
            <person name="Falcone J."/>
            <person name="Kanchi K."/>
            <person name="Thane T."/>
            <person name="Scimone A."/>
            <person name="Thane N."/>
            <person name="Henke J."/>
            <person name="Wang T."/>
            <person name="Ruppert J."/>
            <person name="Shah N."/>
            <person name="Rotter K."/>
            <person name="Hodges J."/>
            <person name="Ingenthron E."/>
            <person name="Cordes M."/>
            <person name="Kohlberg S."/>
            <person name="Sgro J."/>
            <person name="Delgado B."/>
            <person name="Mead K."/>
            <person name="Chinwalla A."/>
            <person name="Leonard S."/>
            <person name="Crouse K."/>
            <person name="Collura K."/>
            <person name="Kudrna D."/>
            <person name="Currie J."/>
            <person name="He R."/>
            <person name="Angelova A."/>
            <person name="Rajasekar S."/>
            <person name="Mueller T."/>
            <person name="Lomeli R."/>
            <person name="Scara G."/>
            <person name="Ko A."/>
            <person name="Delaney K."/>
            <person name="Wissotski M."/>
            <person name="Lopez G."/>
            <person name="Campos D."/>
            <person name="Braidotti M."/>
            <person name="Ashley E."/>
            <person name="Golser W."/>
            <person name="Kim H."/>
            <person name="Lee S."/>
            <person name="Lin J."/>
            <person name="Dujmic Z."/>
            <person name="Kim W."/>
            <person name="Talag J."/>
            <person name="Zuccolo A."/>
            <person name="Fan C."/>
            <person name="Sebastian A."/>
            <person name="Kramer M."/>
            <person name="Spiegel L."/>
            <person name="Nascimento L."/>
            <person name="Zutavern T."/>
            <person name="Miller B."/>
            <person name="Ambroise C."/>
            <person name="Muller S."/>
            <person name="Spooner W."/>
            <person name="Narechania A."/>
            <person name="Ren L."/>
            <person name="Wei S."/>
            <person name="Kumari S."/>
            <person name="Faga B."/>
            <person name="Levy M.J."/>
            <person name="McMahan L."/>
            <person name="Van Buren P."/>
            <person name="Vaughn M.W."/>
            <person name="Ying K."/>
            <person name="Yeh C.-T."/>
            <person name="Emrich S.J."/>
            <person name="Jia Y."/>
            <person name="Kalyanaraman A."/>
            <person name="Hsia A.-P."/>
            <person name="Barbazuk W.B."/>
            <person name="Baucom R.S."/>
            <person name="Brutnell T.P."/>
            <person name="Carpita N.C."/>
            <person name="Chaparro C."/>
            <person name="Chia J.-M."/>
            <person name="Deragon J.-M."/>
            <person name="Estill J.C."/>
            <person name="Fu Y."/>
            <person name="Jeddeloh J.A."/>
            <person name="Han Y."/>
            <person name="Lee H."/>
            <person name="Li P."/>
            <person name="Lisch D.R."/>
            <person name="Liu S."/>
            <person name="Liu Z."/>
            <person name="Nagel D.H."/>
            <person name="McCann M.C."/>
            <person name="SanMiguel P."/>
            <person name="Myers A.M."/>
            <person name="Nettleton D."/>
            <person name="Nguyen J."/>
            <person name="Penning B.W."/>
            <person name="Ponnala L."/>
            <person name="Schneider K.L."/>
            <person name="Schwartz D.C."/>
            <person name="Sharma A."/>
            <person name="Soderlund C."/>
            <person name="Springer N.M."/>
            <person name="Sun Q."/>
            <person name="Wang H."/>
            <person name="Waterman M."/>
            <person name="Westerman R."/>
            <person name="Wolfgruber T.K."/>
            <person name="Yang L."/>
            <person name="Yu Y."/>
            <person name="Zhang L."/>
            <person name="Zhou S."/>
            <person name="Zhu Q."/>
            <person name="Bennetzen J.L."/>
            <person name="Dawe R.K."/>
            <person name="Jiang J."/>
            <person name="Jiang N."/>
            <person name="Presting G.G."/>
            <person name="Wessler S.R."/>
            <person name="Aluru S."/>
            <person name="Martienssen R.A."/>
            <person name="Clifton S.W."/>
            <person name="McCombie W.R."/>
            <person name="Wing R.A."/>
            <person name="Wilson R.K."/>
        </authorList>
    </citation>
    <scope>NUCLEOTIDE SEQUENCE [LARGE SCALE GENOMIC DNA]</scope>
    <source>
        <strain evidence="2">cv. B73</strain>
    </source>
</reference>
<accession>A0A804NWT1</accession>
<protein>
    <recommendedName>
        <fullName evidence="3">Heparanase-like protein 3</fullName>
    </recommendedName>
</protein>
<evidence type="ECO:0000313" key="1">
    <source>
        <dbReference type="EnsemblPlants" id="Zm00001eb192160_P001"/>
    </source>
</evidence>
<dbReference type="PANTHER" id="PTHR14363:SF17">
    <property type="entry name" value="HEPARANASE-LIKE PROTEIN 3"/>
    <property type="match status" value="1"/>
</dbReference>
<organism evidence="1 2">
    <name type="scientific">Zea mays</name>
    <name type="common">Maize</name>
    <dbReference type="NCBI Taxonomy" id="4577"/>
    <lineage>
        <taxon>Eukaryota</taxon>
        <taxon>Viridiplantae</taxon>
        <taxon>Streptophyta</taxon>
        <taxon>Embryophyta</taxon>
        <taxon>Tracheophyta</taxon>
        <taxon>Spermatophyta</taxon>
        <taxon>Magnoliopsida</taxon>
        <taxon>Liliopsida</taxon>
        <taxon>Poales</taxon>
        <taxon>Poaceae</taxon>
        <taxon>PACMAD clade</taxon>
        <taxon>Panicoideae</taxon>
        <taxon>Andropogonodae</taxon>
        <taxon>Andropogoneae</taxon>
        <taxon>Tripsacinae</taxon>
        <taxon>Zea</taxon>
    </lineage>
</organism>
<dbReference type="AlphaFoldDB" id="A0A804NWT1"/>
<dbReference type="Proteomes" id="UP000007305">
    <property type="component" value="Chromosome 4"/>
</dbReference>
<evidence type="ECO:0008006" key="3">
    <source>
        <dbReference type="Google" id="ProtNLM"/>
    </source>
</evidence>
<evidence type="ECO:0000313" key="2">
    <source>
        <dbReference type="Proteomes" id="UP000007305"/>
    </source>
</evidence>